<name>A0AAD6TLQ5_9AGAR</name>
<dbReference type="EMBL" id="JARJCM010000003">
    <property type="protein sequence ID" value="KAJ7046137.1"/>
    <property type="molecule type" value="Genomic_DNA"/>
</dbReference>
<organism evidence="1 2">
    <name type="scientific">Mycena alexandri</name>
    <dbReference type="NCBI Taxonomy" id="1745969"/>
    <lineage>
        <taxon>Eukaryota</taxon>
        <taxon>Fungi</taxon>
        <taxon>Dikarya</taxon>
        <taxon>Basidiomycota</taxon>
        <taxon>Agaricomycotina</taxon>
        <taxon>Agaricomycetes</taxon>
        <taxon>Agaricomycetidae</taxon>
        <taxon>Agaricales</taxon>
        <taxon>Marasmiineae</taxon>
        <taxon>Mycenaceae</taxon>
        <taxon>Mycena</taxon>
    </lineage>
</organism>
<accession>A0AAD6TLQ5</accession>
<dbReference type="Proteomes" id="UP001218188">
    <property type="component" value="Unassembled WGS sequence"/>
</dbReference>
<gene>
    <name evidence="1" type="ORF">C8F04DRAFT_1173098</name>
</gene>
<dbReference type="AlphaFoldDB" id="A0AAD6TLQ5"/>
<reference evidence="1" key="1">
    <citation type="submission" date="2023-03" db="EMBL/GenBank/DDBJ databases">
        <title>Massive genome expansion in bonnet fungi (Mycena s.s.) driven by repeated elements and novel gene families across ecological guilds.</title>
        <authorList>
            <consortium name="Lawrence Berkeley National Laboratory"/>
            <person name="Harder C.B."/>
            <person name="Miyauchi S."/>
            <person name="Viragh M."/>
            <person name="Kuo A."/>
            <person name="Thoen E."/>
            <person name="Andreopoulos B."/>
            <person name="Lu D."/>
            <person name="Skrede I."/>
            <person name="Drula E."/>
            <person name="Henrissat B."/>
            <person name="Morin E."/>
            <person name="Kohler A."/>
            <person name="Barry K."/>
            <person name="LaButti K."/>
            <person name="Morin E."/>
            <person name="Salamov A."/>
            <person name="Lipzen A."/>
            <person name="Mereny Z."/>
            <person name="Hegedus B."/>
            <person name="Baldrian P."/>
            <person name="Stursova M."/>
            <person name="Weitz H."/>
            <person name="Taylor A."/>
            <person name="Grigoriev I.V."/>
            <person name="Nagy L.G."/>
            <person name="Martin F."/>
            <person name="Kauserud H."/>
        </authorList>
    </citation>
    <scope>NUCLEOTIDE SEQUENCE</scope>
    <source>
        <strain evidence="1">CBHHK200</strain>
    </source>
</reference>
<proteinExistence type="predicted"/>
<sequence length="490" mass="53167">MHCAGRFDFNRFAVRVRQHCPLSWWPTSLRPGLGTVVQRLGSLLIAPVVPCTWIISLLHTVSSHFTLILDTTAPSPSTLTVLPICRETGIFAREGIGIGATEGNLEANGMQWMNVHGPGLESRRTHMVEGEQGRGADGQWAGWQCQTGAAEEPGGRGKAGPNTGLREGALVVIYAADTGPVFLHGVVGMMLEDGRTGNGPWSAGSPQNIIGRCAEGALQGFGHGRAQTHQRSLIVMHASFAACFTPQQGEFTQPATTTFELTKSQNHKPRARSSIQHAAETLHEKWWGYEGLAGWMILLWWLPGQMHAPLHEDHLDTILVIRFKYVGWRLGGLHYFGARFYGIRWGCAPLGPLVRGIVTGPSKRGSVLRTIAYQLVNNVIYMGGCGGFVDARDSSLEKLSGFSVGSMSEFMVFHCAPLEIPHRKTARKTARGGKPMVHEDILPFQTTASYASVLNSAEVAAPSFGFGIQKKLVNPERCTRAAIPTGLTTS</sequence>
<evidence type="ECO:0000313" key="1">
    <source>
        <dbReference type="EMBL" id="KAJ7046137.1"/>
    </source>
</evidence>
<protein>
    <submittedName>
        <fullName evidence="1">Uncharacterized protein</fullName>
    </submittedName>
</protein>
<keyword evidence="2" id="KW-1185">Reference proteome</keyword>
<comment type="caution">
    <text evidence="1">The sequence shown here is derived from an EMBL/GenBank/DDBJ whole genome shotgun (WGS) entry which is preliminary data.</text>
</comment>
<evidence type="ECO:0000313" key="2">
    <source>
        <dbReference type="Proteomes" id="UP001218188"/>
    </source>
</evidence>